<organism evidence="9 10">
    <name type="scientific">Neiella holothuriorum</name>
    <dbReference type="NCBI Taxonomy" id="2870530"/>
    <lineage>
        <taxon>Bacteria</taxon>
        <taxon>Pseudomonadati</taxon>
        <taxon>Pseudomonadota</taxon>
        <taxon>Gammaproteobacteria</taxon>
        <taxon>Alteromonadales</taxon>
        <taxon>Echinimonadaceae</taxon>
        <taxon>Neiella</taxon>
    </lineage>
</organism>
<reference evidence="9" key="1">
    <citation type="submission" date="2021-07" db="EMBL/GenBank/DDBJ databases">
        <title>Neiella marina sp. nov., isolated from the intestinal content of sea cucumber Apostichopus japonicus.</title>
        <authorList>
            <person name="Bai X."/>
        </authorList>
    </citation>
    <scope>NUCLEOTIDE SEQUENCE</scope>
    <source>
        <strain evidence="9">126</strain>
    </source>
</reference>
<proteinExistence type="predicted"/>
<sequence length="299" mass="34660">MHLSESQKQFLWTLPQPMFVLGGTILMALVCVYEWMDKWILLTLMMWLCIPVIMLGERISPRRKDWWLSRGDLFRDVFWVLSSYLFWIPFFTEYYEGPIQSVFGRLRDSVGFSLSLEAHSIGGLLMMALLATLIIEFIAYWLHRLQHRFLFFWRIHATHHHISKISVGRTNRTHPLEFIGLTLGMAVTVSFLVASTDVIAVILAFKTLSVNVNHANMPLRSGVFGWIFNTAEYHQLHHSKNYAESNRNYGCVVILWDRVFGTFSAKPQIEHAGAGTGQKLPLWKQLALPFFSNRALRKL</sequence>
<keyword evidence="3 7" id="KW-1133">Transmembrane helix</keyword>
<dbReference type="Pfam" id="PF04116">
    <property type="entry name" value="FA_hydroxylase"/>
    <property type="match status" value="1"/>
</dbReference>
<comment type="caution">
    <text evidence="9">The sequence shown here is derived from an EMBL/GenBank/DDBJ whole genome shotgun (WGS) entry which is preliminary data.</text>
</comment>
<feature type="transmembrane region" description="Helical" evidence="7">
    <location>
        <begin position="39"/>
        <end position="56"/>
    </location>
</feature>
<evidence type="ECO:0000256" key="2">
    <source>
        <dbReference type="ARBA" id="ARBA00022692"/>
    </source>
</evidence>
<evidence type="ECO:0000313" key="9">
    <source>
        <dbReference type="EMBL" id="MBW8190184.1"/>
    </source>
</evidence>
<dbReference type="InterPro" id="IPR051689">
    <property type="entry name" value="Sterol_desaturase/TMEM195"/>
</dbReference>
<dbReference type="RefSeq" id="WP_220102867.1">
    <property type="nucleotide sequence ID" value="NZ_JAHZSS010000003.1"/>
</dbReference>
<protein>
    <submittedName>
        <fullName evidence="9">Sterol desaturase family protein</fullName>
    </submittedName>
</protein>
<keyword evidence="10" id="KW-1185">Reference proteome</keyword>
<keyword evidence="2 7" id="KW-0812">Transmembrane</keyword>
<gene>
    <name evidence="9" type="ORF">K0504_03970</name>
</gene>
<feature type="transmembrane region" description="Helical" evidence="7">
    <location>
        <begin position="77"/>
        <end position="95"/>
    </location>
</feature>
<keyword evidence="6 7" id="KW-0472">Membrane</keyword>
<feature type="domain" description="Fatty acid hydroxylase" evidence="8">
    <location>
        <begin position="129"/>
        <end position="262"/>
    </location>
</feature>
<keyword evidence="4" id="KW-0560">Oxidoreductase</keyword>
<comment type="subcellular location">
    <subcellularLocation>
        <location evidence="1">Endomembrane system</location>
        <topology evidence="1">Multi-pass membrane protein</topology>
    </subcellularLocation>
</comment>
<feature type="transmembrane region" description="Helical" evidence="7">
    <location>
        <begin position="121"/>
        <end position="142"/>
    </location>
</feature>
<name>A0ABS7ED92_9GAMM</name>
<evidence type="ECO:0000256" key="4">
    <source>
        <dbReference type="ARBA" id="ARBA00023002"/>
    </source>
</evidence>
<evidence type="ECO:0000313" key="10">
    <source>
        <dbReference type="Proteomes" id="UP001166251"/>
    </source>
</evidence>
<accession>A0ABS7ED92</accession>
<dbReference type="Proteomes" id="UP001166251">
    <property type="component" value="Unassembled WGS sequence"/>
</dbReference>
<feature type="transmembrane region" description="Helical" evidence="7">
    <location>
        <begin position="178"/>
        <end position="205"/>
    </location>
</feature>
<dbReference type="PANTHER" id="PTHR21624">
    <property type="entry name" value="STEROL DESATURASE-RELATED PROTEIN"/>
    <property type="match status" value="1"/>
</dbReference>
<evidence type="ECO:0000259" key="8">
    <source>
        <dbReference type="Pfam" id="PF04116"/>
    </source>
</evidence>
<evidence type="ECO:0000256" key="5">
    <source>
        <dbReference type="ARBA" id="ARBA00023098"/>
    </source>
</evidence>
<evidence type="ECO:0000256" key="1">
    <source>
        <dbReference type="ARBA" id="ARBA00004127"/>
    </source>
</evidence>
<dbReference type="PANTHER" id="PTHR21624:SF1">
    <property type="entry name" value="ALKYLGLYCEROL MONOOXYGENASE"/>
    <property type="match status" value="1"/>
</dbReference>
<dbReference type="InterPro" id="IPR006694">
    <property type="entry name" value="Fatty_acid_hydroxylase"/>
</dbReference>
<evidence type="ECO:0000256" key="7">
    <source>
        <dbReference type="SAM" id="Phobius"/>
    </source>
</evidence>
<feature type="transmembrane region" description="Helical" evidence="7">
    <location>
        <begin position="12"/>
        <end position="33"/>
    </location>
</feature>
<dbReference type="EMBL" id="JAHZSS010000003">
    <property type="protein sequence ID" value="MBW8190184.1"/>
    <property type="molecule type" value="Genomic_DNA"/>
</dbReference>
<evidence type="ECO:0000256" key="3">
    <source>
        <dbReference type="ARBA" id="ARBA00022989"/>
    </source>
</evidence>
<keyword evidence="5" id="KW-0443">Lipid metabolism</keyword>
<evidence type="ECO:0000256" key="6">
    <source>
        <dbReference type="ARBA" id="ARBA00023136"/>
    </source>
</evidence>